<evidence type="ECO:0000256" key="1">
    <source>
        <dbReference type="SAM" id="MobiDB-lite"/>
    </source>
</evidence>
<dbReference type="EMBL" id="LT963395">
    <property type="protein sequence ID" value="SOS21970.1"/>
    <property type="molecule type" value="Genomic_DNA"/>
</dbReference>
<sequence length="272" mass="30677">MDIHSLWLKTQEIWDMLDQHPWVRTGLALILLLTAALVLGRVARFLVLYAVRMLGRQPSLHWVNDFRHNKVFHRLAQMVPSLVIQFGLTLVPGLSTAGRNVIGNIAMAFTILFMTLAIGTLLNALLDIYARTEHARTRSIKGYVQLSKMILYVFAGIIIVATLIDRSPLLLLSGLGAMSAVILLVYKENPKNPEKTENLKRPYGHEDEATCLTKPKLPTKSYSKNDSNSIRRRQRPSDHSHLKTMSSQCRWRMWAAVSVRPAASSTIRATAR</sequence>
<feature type="transmembrane region" description="Helical" evidence="2">
    <location>
        <begin position="101"/>
        <end position="126"/>
    </location>
</feature>
<evidence type="ECO:0000313" key="3">
    <source>
        <dbReference type="EMBL" id="SOS21970.1"/>
    </source>
</evidence>
<gene>
    <name evidence="3" type="ORF">PL963_03883</name>
</gene>
<reference evidence="4" key="1">
    <citation type="submission" date="2017-11" db="EMBL/GenBank/DDBJ databases">
        <authorList>
            <person name="Blom J."/>
        </authorList>
    </citation>
    <scope>NUCLEOTIDE SEQUENCE [LARGE SCALE GENOMIC DNA]</scope>
</reference>
<dbReference type="AlphaFoldDB" id="A0A193ST49"/>
<feature type="transmembrane region" description="Helical" evidence="2">
    <location>
        <begin position="170"/>
        <end position="186"/>
    </location>
</feature>
<keyword evidence="4" id="KW-1185">Reference proteome</keyword>
<evidence type="ECO:0000313" key="4">
    <source>
        <dbReference type="Proteomes" id="UP000239025"/>
    </source>
</evidence>
<accession>A0A193ST49</accession>
<keyword evidence="2" id="KW-0812">Transmembrane</keyword>
<organism evidence="3 4">
    <name type="scientific">Pseudomonas cerasi</name>
    <dbReference type="NCBI Taxonomy" id="1583341"/>
    <lineage>
        <taxon>Bacteria</taxon>
        <taxon>Pseudomonadati</taxon>
        <taxon>Pseudomonadota</taxon>
        <taxon>Gammaproteobacteria</taxon>
        <taxon>Pseudomonadales</taxon>
        <taxon>Pseudomonadaceae</taxon>
        <taxon>Pseudomonas</taxon>
    </lineage>
</organism>
<dbReference type="Proteomes" id="UP000239025">
    <property type="component" value="Chromosome 1"/>
</dbReference>
<keyword evidence="2" id="KW-1133">Transmembrane helix</keyword>
<dbReference type="GO" id="GO:0071470">
    <property type="term" value="P:cellular response to osmotic stress"/>
    <property type="evidence" value="ECO:0007669"/>
    <property type="project" value="InterPro"/>
</dbReference>
<keyword evidence="2" id="KW-0472">Membrane</keyword>
<dbReference type="GO" id="GO:0005886">
    <property type="term" value="C:plasma membrane"/>
    <property type="evidence" value="ECO:0007669"/>
    <property type="project" value="TreeGrafter"/>
</dbReference>
<name>A0A193ST49_9PSED</name>
<dbReference type="PANTHER" id="PTHR30414">
    <property type="entry name" value="MINICONDUCTANCE MECHANOSENSITIVE CHANNEL YBDG"/>
    <property type="match status" value="1"/>
</dbReference>
<proteinExistence type="predicted"/>
<dbReference type="GO" id="GO:0008381">
    <property type="term" value="F:mechanosensitive monoatomic ion channel activity"/>
    <property type="evidence" value="ECO:0007669"/>
    <property type="project" value="InterPro"/>
</dbReference>
<feature type="transmembrane region" description="Helical" evidence="2">
    <location>
        <begin position="146"/>
        <end position="164"/>
    </location>
</feature>
<protein>
    <submittedName>
        <fullName evidence="3">Mechanosensitive ion channel protein MscS</fullName>
    </submittedName>
</protein>
<dbReference type="PANTHER" id="PTHR30414:SF0">
    <property type="entry name" value="MINICONDUCTANCE MECHANOSENSITIVE CHANNEL YBDG"/>
    <property type="match status" value="1"/>
</dbReference>
<feature type="region of interest" description="Disordered" evidence="1">
    <location>
        <begin position="214"/>
        <end position="244"/>
    </location>
</feature>
<feature type="transmembrane region" description="Helical" evidence="2">
    <location>
        <begin position="26"/>
        <end position="51"/>
    </location>
</feature>
<dbReference type="InterPro" id="IPR030192">
    <property type="entry name" value="YbdG"/>
</dbReference>
<evidence type="ECO:0000256" key="2">
    <source>
        <dbReference type="SAM" id="Phobius"/>
    </source>
</evidence>
<feature type="transmembrane region" description="Helical" evidence="2">
    <location>
        <begin position="71"/>
        <end position="95"/>
    </location>
</feature>